<dbReference type="AlphaFoldDB" id="A0A9P0AEU0"/>
<dbReference type="SMART" id="SM00875">
    <property type="entry name" value="BACK"/>
    <property type="match status" value="1"/>
</dbReference>
<dbReference type="Gene3D" id="3.30.710.10">
    <property type="entry name" value="Potassium Channel Kv1.1, Chain A"/>
    <property type="match status" value="1"/>
</dbReference>
<dbReference type="Pfam" id="PF00651">
    <property type="entry name" value="BTB"/>
    <property type="match status" value="1"/>
</dbReference>
<sequence length="411" mass="47270">MYVLSSGRKKKRIPAIRSILSLGSSVFAVMLSERWSSDESEIAVPDVEPDAFYELLRFIYCEKVALTKLIVWPLFYAADKYDVQALKLKCITFLKTSLTPSNLCYYLFKARLLGATDVMNLCFERLSTAATNAIFHCPRDDEVNFCFHDLDIETICCILERNKLEVEEVDLFKSILGWAKLECRRKNLRTNVKNMRRLLEPVLPLIRFRLMSLSEFTEVVSNSGILSIEEELSILTYLISRPRPENLRPIPRFQKSIKILICDEKSRGNYNVQVNCSDTVAELRKKLKGRAVPRDDGARHGMSSHERPDRDERRCGRQYYEDDTRRRRRYVDPAPIRVVATTDTGGIADTDILKHENVRLVNSRPLSDYGIGNESIILLQSAQSQQRQIIREARPGALQNEANKLTPCEKI</sequence>
<dbReference type="PROSITE" id="PS50097">
    <property type="entry name" value="BTB"/>
    <property type="match status" value="1"/>
</dbReference>
<dbReference type="InterPro" id="IPR000210">
    <property type="entry name" value="BTB/POZ_dom"/>
</dbReference>
<dbReference type="PANTHER" id="PTHR45774">
    <property type="entry name" value="BTB/POZ DOMAIN-CONTAINING"/>
    <property type="match status" value="1"/>
</dbReference>
<dbReference type="Proteomes" id="UP001152759">
    <property type="component" value="Chromosome 6"/>
</dbReference>
<dbReference type="EMBL" id="OU963867">
    <property type="protein sequence ID" value="CAH0391223.1"/>
    <property type="molecule type" value="Genomic_DNA"/>
</dbReference>
<reference evidence="3" key="1">
    <citation type="submission" date="2021-12" db="EMBL/GenBank/DDBJ databases">
        <authorList>
            <person name="King R."/>
        </authorList>
    </citation>
    <scope>NUCLEOTIDE SEQUENCE</scope>
</reference>
<dbReference type="SMART" id="SM00225">
    <property type="entry name" value="BTB"/>
    <property type="match status" value="1"/>
</dbReference>
<gene>
    <name evidence="3" type="ORF">BEMITA_LOCUS9865</name>
</gene>
<evidence type="ECO:0000256" key="1">
    <source>
        <dbReference type="SAM" id="MobiDB-lite"/>
    </source>
</evidence>
<feature type="region of interest" description="Disordered" evidence="1">
    <location>
        <begin position="288"/>
        <end position="319"/>
    </location>
</feature>
<accession>A0A9P0AEU0</accession>
<keyword evidence="4" id="KW-1185">Reference proteome</keyword>
<evidence type="ECO:0000313" key="3">
    <source>
        <dbReference type="EMBL" id="CAH0391223.1"/>
    </source>
</evidence>
<proteinExistence type="predicted"/>
<dbReference type="Gene3D" id="1.25.40.420">
    <property type="match status" value="1"/>
</dbReference>
<dbReference type="InterPro" id="IPR011705">
    <property type="entry name" value="BACK"/>
</dbReference>
<organism evidence="3 4">
    <name type="scientific">Bemisia tabaci</name>
    <name type="common">Sweetpotato whitefly</name>
    <name type="synonym">Aleurodes tabaci</name>
    <dbReference type="NCBI Taxonomy" id="7038"/>
    <lineage>
        <taxon>Eukaryota</taxon>
        <taxon>Metazoa</taxon>
        <taxon>Ecdysozoa</taxon>
        <taxon>Arthropoda</taxon>
        <taxon>Hexapoda</taxon>
        <taxon>Insecta</taxon>
        <taxon>Pterygota</taxon>
        <taxon>Neoptera</taxon>
        <taxon>Paraneoptera</taxon>
        <taxon>Hemiptera</taxon>
        <taxon>Sternorrhyncha</taxon>
        <taxon>Aleyrodoidea</taxon>
        <taxon>Aleyrodidae</taxon>
        <taxon>Aleyrodinae</taxon>
        <taxon>Bemisia</taxon>
    </lineage>
</organism>
<feature type="compositionally biased region" description="Basic and acidic residues" evidence="1">
    <location>
        <begin position="292"/>
        <end position="319"/>
    </location>
</feature>
<feature type="domain" description="BTB" evidence="2">
    <location>
        <begin position="1"/>
        <end position="68"/>
    </location>
</feature>
<dbReference type="PANTHER" id="PTHR45774:SF3">
    <property type="entry name" value="BTB (POZ) DOMAIN-CONTAINING 2B-RELATED"/>
    <property type="match status" value="1"/>
</dbReference>
<dbReference type="SUPFAM" id="SSF54695">
    <property type="entry name" value="POZ domain"/>
    <property type="match status" value="1"/>
</dbReference>
<name>A0A9P0AEU0_BEMTA</name>
<protein>
    <recommendedName>
        <fullName evidence="2">BTB domain-containing protein</fullName>
    </recommendedName>
</protein>
<dbReference type="InterPro" id="IPR011333">
    <property type="entry name" value="SKP1/BTB/POZ_sf"/>
</dbReference>
<dbReference type="KEGG" id="btab:109032640"/>
<evidence type="ECO:0000313" key="4">
    <source>
        <dbReference type="Proteomes" id="UP001152759"/>
    </source>
</evidence>
<evidence type="ECO:0000259" key="2">
    <source>
        <dbReference type="PROSITE" id="PS50097"/>
    </source>
</evidence>